<name>A0A1F7X5I4_9BACT</name>
<keyword evidence="13" id="KW-0594">Phospholipid biosynthesis</keyword>
<organism evidence="20 21">
    <name type="scientific">Candidatus Woesebacteria bacterium RBG_13_46_13</name>
    <dbReference type="NCBI Taxonomy" id="1802479"/>
    <lineage>
        <taxon>Bacteria</taxon>
        <taxon>Candidatus Woeseibacteriota</taxon>
    </lineage>
</organism>
<keyword evidence="8" id="KW-0418">Kinase</keyword>
<keyword evidence="14" id="KW-1208">Phospholipid metabolism</keyword>
<comment type="similarity">
    <text evidence="2">Belongs to the bacterial diacylglycerol kinase family.</text>
</comment>
<dbReference type="PANTHER" id="PTHR34299:SF1">
    <property type="entry name" value="DIACYLGLYCEROL KINASE"/>
    <property type="match status" value="1"/>
</dbReference>
<evidence type="ECO:0000256" key="7">
    <source>
        <dbReference type="ARBA" id="ARBA00022741"/>
    </source>
</evidence>
<feature type="binding site" evidence="17">
    <location>
        <position position="73"/>
    </location>
    <ligand>
        <name>ATP</name>
        <dbReference type="ChEBI" id="CHEBI:30616"/>
    </ligand>
</feature>
<evidence type="ECO:0000256" key="15">
    <source>
        <dbReference type="PIRSR" id="PIRSR600829-1"/>
    </source>
</evidence>
<feature type="binding site" evidence="16">
    <location>
        <position position="66"/>
    </location>
    <ligand>
        <name>substrate</name>
    </ligand>
</feature>
<comment type="subcellular location">
    <subcellularLocation>
        <location evidence="1">Cell membrane</location>
        <topology evidence="1">Multi-pass membrane protein</topology>
    </subcellularLocation>
</comment>
<dbReference type="AlphaFoldDB" id="A0A1F7X5I4"/>
<keyword evidence="18" id="KW-0460">Magnesium</keyword>
<evidence type="ECO:0000256" key="17">
    <source>
        <dbReference type="PIRSR" id="PIRSR600829-3"/>
    </source>
</evidence>
<gene>
    <name evidence="20" type="ORF">A2Y68_02700</name>
</gene>
<dbReference type="GO" id="GO:0005886">
    <property type="term" value="C:plasma membrane"/>
    <property type="evidence" value="ECO:0007669"/>
    <property type="project" value="UniProtKB-SubCell"/>
</dbReference>
<dbReference type="CDD" id="cd14265">
    <property type="entry name" value="UDPK_IM_like"/>
    <property type="match status" value="1"/>
</dbReference>
<evidence type="ECO:0000256" key="10">
    <source>
        <dbReference type="ARBA" id="ARBA00022989"/>
    </source>
</evidence>
<evidence type="ECO:0000256" key="6">
    <source>
        <dbReference type="ARBA" id="ARBA00022692"/>
    </source>
</evidence>
<keyword evidence="4" id="KW-0444">Lipid biosynthesis</keyword>
<dbReference type="GO" id="GO:0016301">
    <property type="term" value="F:kinase activity"/>
    <property type="evidence" value="ECO:0007669"/>
    <property type="project" value="UniProtKB-KW"/>
</dbReference>
<dbReference type="InterPro" id="IPR000829">
    <property type="entry name" value="DAGK"/>
</dbReference>
<evidence type="ECO:0000256" key="11">
    <source>
        <dbReference type="ARBA" id="ARBA00023098"/>
    </source>
</evidence>
<feature type="binding site" evidence="17">
    <location>
        <begin position="91"/>
        <end position="92"/>
    </location>
    <ligand>
        <name>ATP</name>
        <dbReference type="ChEBI" id="CHEBI:30616"/>
    </ligand>
</feature>
<proteinExistence type="inferred from homology"/>
<evidence type="ECO:0000256" key="8">
    <source>
        <dbReference type="ARBA" id="ARBA00022777"/>
    </source>
</evidence>
<dbReference type="GO" id="GO:0008654">
    <property type="term" value="P:phospholipid biosynthetic process"/>
    <property type="evidence" value="ECO:0007669"/>
    <property type="project" value="UniProtKB-KW"/>
</dbReference>
<feature type="transmembrane region" description="Helical" evidence="19">
    <location>
        <begin position="52"/>
        <end position="72"/>
    </location>
</feature>
<keyword evidence="11" id="KW-0443">Lipid metabolism</keyword>
<dbReference type="PANTHER" id="PTHR34299">
    <property type="entry name" value="DIACYLGLYCEROL KINASE"/>
    <property type="match status" value="1"/>
</dbReference>
<evidence type="ECO:0000256" key="9">
    <source>
        <dbReference type="ARBA" id="ARBA00022840"/>
    </source>
</evidence>
<evidence type="ECO:0000313" key="20">
    <source>
        <dbReference type="EMBL" id="OGM10322.1"/>
    </source>
</evidence>
<comment type="cofactor">
    <cofactor evidence="18">
        <name>Mg(2+)</name>
        <dbReference type="ChEBI" id="CHEBI:18420"/>
    </cofactor>
    <text evidence="18">Mn(2+), Zn(2+), Cd(2+) and Co(2+) support activity to lesser extents.</text>
</comment>
<evidence type="ECO:0000256" key="3">
    <source>
        <dbReference type="ARBA" id="ARBA00022475"/>
    </source>
</evidence>
<keyword evidence="12 19" id="KW-0472">Membrane</keyword>
<feature type="binding site" evidence="17">
    <location>
        <position position="13"/>
    </location>
    <ligand>
        <name>ATP</name>
        <dbReference type="ChEBI" id="CHEBI:30616"/>
    </ligand>
</feature>
<keyword evidence="6 19" id="KW-0812">Transmembrane</keyword>
<evidence type="ECO:0000256" key="12">
    <source>
        <dbReference type="ARBA" id="ARBA00023136"/>
    </source>
</evidence>
<evidence type="ECO:0000256" key="1">
    <source>
        <dbReference type="ARBA" id="ARBA00004651"/>
    </source>
</evidence>
<evidence type="ECO:0000256" key="16">
    <source>
        <dbReference type="PIRSR" id="PIRSR600829-2"/>
    </source>
</evidence>
<accession>A0A1F7X5I4</accession>
<evidence type="ECO:0000256" key="13">
    <source>
        <dbReference type="ARBA" id="ARBA00023209"/>
    </source>
</evidence>
<evidence type="ECO:0000256" key="4">
    <source>
        <dbReference type="ARBA" id="ARBA00022516"/>
    </source>
</evidence>
<dbReference type="Gene3D" id="1.10.287.3610">
    <property type="match status" value="1"/>
</dbReference>
<comment type="caution">
    <text evidence="20">The sequence shown here is derived from an EMBL/GenBank/DDBJ whole genome shotgun (WGS) entry which is preliminary data.</text>
</comment>
<keyword evidence="10 19" id="KW-1133">Transmembrane helix</keyword>
<evidence type="ECO:0000256" key="2">
    <source>
        <dbReference type="ARBA" id="ARBA00005967"/>
    </source>
</evidence>
<protein>
    <recommendedName>
        <fullName evidence="22">Diacylglycerol kinase</fullName>
    </recommendedName>
</protein>
<keyword evidence="18" id="KW-0479">Metal-binding</keyword>
<keyword evidence="3" id="KW-1003">Cell membrane</keyword>
<reference evidence="20 21" key="1">
    <citation type="journal article" date="2016" name="Nat. Commun.">
        <title>Thousands of microbial genomes shed light on interconnected biogeochemical processes in an aquifer system.</title>
        <authorList>
            <person name="Anantharaman K."/>
            <person name="Brown C.T."/>
            <person name="Hug L.A."/>
            <person name="Sharon I."/>
            <person name="Castelle C.J."/>
            <person name="Probst A.J."/>
            <person name="Thomas B.C."/>
            <person name="Singh A."/>
            <person name="Wilkins M.J."/>
            <person name="Karaoz U."/>
            <person name="Brodie E.L."/>
            <person name="Williams K.H."/>
            <person name="Hubbard S.S."/>
            <person name="Banfield J.F."/>
        </authorList>
    </citation>
    <scope>NUCLEOTIDE SEQUENCE [LARGE SCALE GENOMIC DNA]</scope>
</reference>
<sequence length="118" mass="12921">MSKSHSTLASFSYAFSGIKLALKNEPNLRIHLVIGIIAAALAYYLKFSRFEWIVLFFTIAFVFILELINTTLEAIVDIVSPRTRAKAKVAKDVSAAAVFVSAALSLIVGGFLFLPKIL</sequence>
<dbReference type="InterPro" id="IPR033717">
    <property type="entry name" value="UDPK"/>
</dbReference>
<feature type="transmembrane region" description="Helical" evidence="19">
    <location>
        <begin position="93"/>
        <end position="114"/>
    </location>
</feature>
<feature type="active site" description="Proton acceptor" evidence="15">
    <location>
        <position position="66"/>
    </location>
</feature>
<evidence type="ECO:0000256" key="14">
    <source>
        <dbReference type="ARBA" id="ARBA00023264"/>
    </source>
</evidence>
<feature type="binding site" evidence="17">
    <location>
        <position position="25"/>
    </location>
    <ligand>
        <name>ATP</name>
        <dbReference type="ChEBI" id="CHEBI:30616"/>
    </ligand>
</feature>
<dbReference type="Pfam" id="PF01219">
    <property type="entry name" value="DAGK_prokar"/>
    <property type="match status" value="1"/>
</dbReference>
<keyword evidence="9 17" id="KW-0067">ATP-binding</keyword>
<feature type="transmembrane region" description="Helical" evidence="19">
    <location>
        <begin position="28"/>
        <end position="46"/>
    </location>
</feature>
<evidence type="ECO:0000256" key="5">
    <source>
        <dbReference type="ARBA" id="ARBA00022679"/>
    </source>
</evidence>
<dbReference type="InterPro" id="IPR036945">
    <property type="entry name" value="DAGK_sf"/>
</dbReference>
<evidence type="ECO:0000313" key="21">
    <source>
        <dbReference type="Proteomes" id="UP000176778"/>
    </source>
</evidence>
<dbReference type="GO" id="GO:0046872">
    <property type="term" value="F:metal ion binding"/>
    <property type="evidence" value="ECO:0007669"/>
    <property type="project" value="UniProtKB-KW"/>
</dbReference>
<evidence type="ECO:0000256" key="19">
    <source>
        <dbReference type="SAM" id="Phobius"/>
    </source>
</evidence>
<dbReference type="EMBL" id="MGFR01000001">
    <property type="protein sequence ID" value="OGM10322.1"/>
    <property type="molecule type" value="Genomic_DNA"/>
</dbReference>
<feature type="binding site" evidence="18">
    <location>
        <position position="73"/>
    </location>
    <ligand>
        <name>a divalent metal cation</name>
        <dbReference type="ChEBI" id="CHEBI:60240"/>
    </ligand>
</feature>
<keyword evidence="5" id="KW-0808">Transferase</keyword>
<dbReference type="STRING" id="1802479.A2Y68_02700"/>
<feature type="binding site" evidence="18">
    <location>
        <position position="25"/>
    </location>
    <ligand>
        <name>a divalent metal cation</name>
        <dbReference type="ChEBI" id="CHEBI:60240"/>
    </ligand>
</feature>
<evidence type="ECO:0008006" key="22">
    <source>
        <dbReference type="Google" id="ProtNLM"/>
    </source>
</evidence>
<dbReference type="Proteomes" id="UP000176778">
    <property type="component" value="Unassembled WGS sequence"/>
</dbReference>
<keyword evidence="7 17" id="KW-0547">Nucleotide-binding</keyword>
<dbReference type="GO" id="GO:0005524">
    <property type="term" value="F:ATP binding"/>
    <property type="evidence" value="ECO:0007669"/>
    <property type="project" value="UniProtKB-KW"/>
</dbReference>
<evidence type="ECO:0000256" key="18">
    <source>
        <dbReference type="PIRSR" id="PIRSR600829-4"/>
    </source>
</evidence>